<evidence type="ECO:0000313" key="2">
    <source>
        <dbReference type="Proteomes" id="UP000564677"/>
    </source>
</evidence>
<name>A0A7X5V3V6_9SPHN</name>
<proteinExistence type="predicted"/>
<reference evidence="1 2" key="1">
    <citation type="submission" date="2020-03" db="EMBL/GenBank/DDBJ databases">
        <title>Genomic Encyclopedia of Type Strains, Phase IV (KMG-IV): sequencing the most valuable type-strain genomes for metagenomic binning, comparative biology and taxonomic classification.</title>
        <authorList>
            <person name="Goeker M."/>
        </authorList>
    </citation>
    <scope>NUCLEOTIDE SEQUENCE [LARGE SCALE GENOMIC DNA]</scope>
    <source>
        <strain evidence="1 2">DSM 4733</strain>
    </source>
</reference>
<accession>A0A7X5V3V6</accession>
<sequence length="470" mass="52923">MRMRLLNNLRNWIANALRVEEPAETAALQETSERDLHTLDSWRQMLSGLPRTIECPQMTLFGRDEEGAIFKGSGRIEIVSTTKMRFYMHAAPSVDLRQALEVFNRQKSQPYDARDLLRLFATDYRGVEWVGGYTQVDFFADHNNGWPLSGEIDALHALAKGYWVSKRSNVELLLVPPIDLPMSEPLTTTAFIGERRILASRGPGQHVIEVLGTSITFSYEPSGQALWITADAGGVLSHPFLENWLTEPLRILLGVPVYPRMVARNLGDGTAHVWLRPSPRHREPSAIGLLQPFAIEHGRAEAFWKLYADILTFIVKVGSFEANPLTRYYDELAEAQLGSRWVLTLTLAGAAEALANELMTEDDRRPEFSDELLASMKKQIEAWKDDPALRGRMLSNLGMVSKRSVVAFMRQLGKAGTLEAAHVQTWYEIRNSVMHGNLVEPWSSEEGDARLHQMLDLLHALTRARIAAGR</sequence>
<gene>
    <name evidence="1" type="ORF">FHR20_004265</name>
</gene>
<organism evidence="1 2">
    <name type="scientific">Sphingomonas leidyi</name>
    <dbReference type="NCBI Taxonomy" id="68569"/>
    <lineage>
        <taxon>Bacteria</taxon>
        <taxon>Pseudomonadati</taxon>
        <taxon>Pseudomonadota</taxon>
        <taxon>Alphaproteobacteria</taxon>
        <taxon>Sphingomonadales</taxon>
        <taxon>Sphingomonadaceae</taxon>
        <taxon>Sphingomonas</taxon>
    </lineage>
</organism>
<keyword evidence="2" id="KW-1185">Reference proteome</keyword>
<evidence type="ECO:0000313" key="1">
    <source>
        <dbReference type="EMBL" id="NIJ67283.1"/>
    </source>
</evidence>
<dbReference type="Proteomes" id="UP000564677">
    <property type="component" value="Unassembled WGS sequence"/>
</dbReference>
<dbReference type="AlphaFoldDB" id="A0A7X5V3V6"/>
<protein>
    <recommendedName>
        <fullName evidence="3">Apea-like HEPN domain-containing protein</fullName>
    </recommendedName>
</protein>
<evidence type="ECO:0008006" key="3">
    <source>
        <dbReference type="Google" id="ProtNLM"/>
    </source>
</evidence>
<comment type="caution">
    <text evidence="1">The sequence shown here is derived from an EMBL/GenBank/DDBJ whole genome shotgun (WGS) entry which is preliminary data.</text>
</comment>
<dbReference type="RefSeq" id="WP_243857700.1">
    <property type="nucleotide sequence ID" value="NZ_JAASQV010000006.1"/>
</dbReference>
<dbReference type="EMBL" id="JAASQV010000006">
    <property type="protein sequence ID" value="NIJ67283.1"/>
    <property type="molecule type" value="Genomic_DNA"/>
</dbReference>